<dbReference type="Gene3D" id="1.10.530.10">
    <property type="match status" value="1"/>
</dbReference>
<sequence>MLPINLRCRHQLSAQHFSEFCSRRGFSQKIRPLALPILGLGFIFFGQTCRALETASLPKRVIIPVSSKVSSHFPAKLQNTLWWKVAKHHQLDPYILYAVALVESAKGTPSNHVTPWPWAINKSGKSIIPGSQQEARTILNKTLAEGSRNIDVGLMQINLHWHRHRVGKPEQLLNPVTNVQIGALVLAEAIQSAPHDLVLGIGRYHSWQNTEAAVIYGRRVLAVANQIRAIL</sequence>
<organism evidence="2 3">
    <name type="scientific">Candidatus Methylobacter favarea</name>
    <dbReference type="NCBI Taxonomy" id="2707345"/>
    <lineage>
        <taxon>Bacteria</taxon>
        <taxon>Pseudomonadati</taxon>
        <taxon>Pseudomonadota</taxon>
        <taxon>Gammaproteobacteria</taxon>
        <taxon>Methylococcales</taxon>
        <taxon>Methylococcaceae</taxon>
        <taxon>Methylobacter</taxon>
    </lineage>
</organism>
<evidence type="ECO:0000259" key="1">
    <source>
        <dbReference type="Pfam" id="PF01464"/>
    </source>
</evidence>
<dbReference type="SUPFAM" id="SSF53955">
    <property type="entry name" value="Lysozyme-like"/>
    <property type="match status" value="1"/>
</dbReference>
<dbReference type="InterPro" id="IPR008258">
    <property type="entry name" value="Transglycosylase_SLT_dom_1"/>
</dbReference>
<dbReference type="CDD" id="cd13400">
    <property type="entry name" value="LT_IagB-like"/>
    <property type="match status" value="1"/>
</dbReference>
<accession>A0A8S0X8E4</accession>
<protein>
    <submittedName>
        <fullName evidence="2">Transglycosylase family protein</fullName>
    </submittedName>
</protein>
<feature type="domain" description="Transglycosylase SLT" evidence="1">
    <location>
        <begin position="82"/>
        <end position="205"/>
    </location>
</feature>
<gene>
    <name evidence="2" type="ORF">METHB2_330003</name>
</gene>
<dbReference type="Proteomes" id="UP000494216">
    <property type="component" value="Unassembled WGS sequence"/>
</dbReference>
<dbReference type="InterPro" id="IPR023346">
    <property type="entry name" value="Lysozyme-like_dom_sf"/>
</dbReference>
<proteinExistence type="predicted"/>
<evidence type="ECO:0000313" key="3">
    <source>
        <dbReference type="Proteomes" id="UP000494216"/>
    </source>
</evidence>
<keyword evidence="3" id="KW-1185">Reference proteome</keyword>
<dbReference type="EMBL" id="CADCXN010000062">
    <property type="protein sequence ID" value="CAA9891050.1"/>
    <property type="molecule type" value="Genomic_DNA"/>
</dbReference>
<name>A0A8S0X8E4_9GAMM</name>
<dbReference type="AlphaFoldDB" id="A0A8S0X8E4"/>
<comment type="caution">
    <text evidence="2">The sequence shown here is derived from an EMBL/GenBank/DDBJ whole genome shotgun (WGS) entry which is preliminary data.</text>
</comment>
<dbReference type="Pfam" id="PF01464">
    <property type="entry name" value="SLT"/>
    <property type="match status" value="1"/>
</dbReference>
<evidence type="ECO:0000313" key="2">
    <source>
        <dbReference type="EMBL" id="CAA9891050.1"/>
    </source>
</evidence>
<reference evidence="2 3" key="1">
    <citation type="submission" date="2020-02" db="EMBL/GenBank/DDBJ databases">
        <authorList>
            <person name="Hogendoorn C."/>
        </authorList>
    </citation>
    <scope>NUCLEOTIDE SEQUENCE [LARGE SCALE GENOMIC DNA]</scope>
    <source>
        <strain evidence="2">METHB21</strain>
    </source>
</reference>